<dbReference type="AlphaFoldDB" id="A0A3M7Q162"/>
<reference evidence="1 2" key="1">
    <citation type="journal article" date="2018" name="Sci. Rep.">
        <title>Genomic signatures of local adaptation to the degree of environmental predictability in rotifers.</title>
        <authorList>
            <person name="Franch-Gras L."/>
            <person name="Hahn C."/>
            <person name="Garcia-Roger E.M."/>
            <person name="Carmona M.J."/>
            <person name="Serra M."/>
            <person name="Gomez A."/>
        </authorList>
    </citation>
    <scope>NUCLEOTIDE SEQUENCE [LARGE SCALE GENOMIC DNA]</scope>
    <source>
        <strain evidence="1">HYR1</strain>
    </source>
</reference>
<dbReference type="Proteomes" id="UP000276133">
    <property type="component" value="Unassembled WGS sequence"/>
</dbReference>
<sequence length="213" mass="25592">MFYHYLHSFFIRIECDTDLSLYFIRLHEPFLNKYKIVQIEVSFNSGIQIKYCSLVQNEEQFQSKYSDNIVYLGSKSKYLEKECLKYISEKKIQFSASLNSNELNDRISRVWTKFSNDDQKDELQQPNEKKFKTFLIVFTTNIGLNVEFTFSEFVLYRSFYCKNAFKIKPSNRNNFLSVFEINNNFLQFKKSKNFFVHNRSVSVDFRIMSCFSE</sequence>
<accession>A0A3M7Q162</accession>
<keyword evidence="2" id="KW-1185">Reference proteome</keyword>
<dbReference type="EMBL" id="REGN01007904">
    <property type="protein sequence ID" value="RNA04954.1"/>
    <property type="molecule type" value="Genomic_DNA"/>
</dbReference>
<proteinExistence type="predicted"/>
<evidence type="ECO:0000313" key="1">
    <source>
        <dbReference type="EMBL" id="RNA04954.1"/>
    </source>
</evidence>
<organism evidence="1 2">
    <name type="scientific">Brachionus plicatilis</name>
    <name type="common">Marine rotifer</name>
    <name type="synonym">Brachionus muelleri</name>
    <dbReference type="NCBI Taxonomy" id="10195"/>
    <lineage>
        <taxon>Eukaryota</taxon>
        <taxon>Metazoa</taxon>
        <taxon>Spiralia</taxon>
        <taxon>Gnathifera</taxon>
        <taxon>Rotifera</taxon>
        <taxon>Eurotatoria</taxon>
        <taxon>Monogononta</taxon>
        <taxon>Pseudotrocha</taxon>
        <taxon>Ploima</taxon>
        <taxon>Brachionidae</taxon>
        <taxon>Brachionus</taxon>
    </lineage>
</organism>
<gene>
    <name evidence="1" type="ORF">BpHYR1_013423</name>
</gene>
<protein>
    <submittedName>
        <fullName evidence="1">Uncharacterized protein</fullName>
    </submittedName>
</protein>
<comment type="caution">
    <text evidence="1">The sequence shown here is derived from an EMBL/GenBank/DDBJ whole genome shotgun (WGS) entry which is preliminary data.</text>
</comment>
<evidence type="ECO:0000313" key="2">
    <source>
        <dbReference type="Proteomes" id="UP000276133"/>
    </source>
</evidence>
<name>A0A3M7Q162_BRAPC</name>